<gene>
    <name evidence="7" type="ORF">EJ08DRAFT_632352</name>
</gene>
<dbReference type="InterPro" id="IPR012879">
    <property type="entry name" value="CCDC47"/>
</dbReference>
<keyword evidence="2 6" id="KW-0812">Transmembrane</keyword>
<comment type="subcellular location">
    <subcellularLocation>
        <location evidence="1">Membrane</location>
        <topology evidence="1">Single-pass membrane protein</topology>
    </subcellularLocation>
</comment>
<dbReference type="GO" id="GO:0016020">
    <property type="term" value="C:membrane"/>
    <property type="evidence" value="ECO:0007669"/>
    <property type="project" value="UniProtKB-SubCell"/>
</dbReference>
<feature type="compositionally biased region" description="Basic and acidic residues" evidence="5">
    <location>
        <begin position="392"/>
        <end position="417"/>
    </location>
</feature>
<keyword evidence="3 6" id="KW-1133">Transmembrane helix</keyword>
<dbReference type="EMBL" id="MU007032">
    <property type="protein sequence ID" value="KAF2431426.1"/>
    <property type="molecule type" value="Genomic_DNA"/>
</dbReference>
<feature type="transmembrane region" description="Helical" evidence="6">
    <location>
        <begin position="82"/>
        <end position="101"/>
    </location>
</feature>
<accession>A0A9P4NUG6</accession>
<evidence type="ECO:0000313" key="8">
    <source>
        <dbReference type="Proteomes" id="UP000800235"/>
    </source>
</evidence>
<evidence type="ECO:0000313" key="7">
    <source>
        <dbReference type="EMBL" id="KAF2431426.1"/>
    </source>
</evidence>
<dbReference type="Proteomes" id="UP000800235">
    <property type="component" value="Unassembled WGS sequence"/>
</dbReference>
<proteinExistence type="predicted"/>
<dbReference type="GO" id="GO:0005783">
    <property type="term" value="C:endoplasmic reticulum"/>
    <property type="evidence" value="ECO:0007669"/>
    <property type="project" value="InterPro"/>
</dbReference>
<dbReference type="GO" id="GO:0032469">
    <property type="term" value="P:endoplasmic reticulum calcium ion homeostasis"/>
    <property type="evidence" value="ECO:0007669"/>
    <property type="project" value="InterPro"/>
</dbReference>
<reference evidence="7" key="1">
    <citation type="journal article" date="2020" name="Stud. Mycol.">
        <title>101 Dothideomycetes genomes: a test case for predicting lifestyles and emergence of pathogens.</title>
        <authorList>
            <person name="Haridas S."/>
            <person name="Albert R."/>
            <person name="Binder M."/>
            <person name="Bloem J."/>
            <person name="Labutti K."/>
            <person name="Salamov A."/>
            <person name="Andreopoulos B."/>
            <person name="Baker S."/>
            <person name="Barry K."/>
            <person name="Bills G."/>
            <person name="Bluhm B."/>
            <person name="Cannon C."/>
            <person name="Castanera R."/>
            <person name="Culley D."/>
            <person name="Daum C."/>
            <person name="Ezra D."/>
            <person name="Gonzalez J."/>
            <person name="Henrissat B."/>
            <person name="Kuo A."/>
            <person name="Liang C."/>
            <person name="Lipzen A."/>
            <person name="Lutzoni F."/>
            <person name="Magnuson J."/>
            <person name="Mondo S."/>
            <person name="Nolan M."/>
            <person name="Ohm R."/>
            <person name="Pangilinan J."/>
            <person name="Park H.-J."/>
            <person name="Ramirez L."/>
            <person name="Alfaro M."/>
            <person name="Sun H."/>
            <person name="Tritt A."/>
            <person name="Yoshinaga Y."/>
            <person name="Zwiers L.-H."/>
            <person name="Turgeon B."/>
            <person name="Goodwin S."/>
            <person name="Spatafora J."/>
            <person name="Crous P."/>
            <person name="Grigoriev I."/>
        </authorList>
    </citation>
    <scope>NUCLEOTIDE SEQUENCE</scope>
    <source>
        <strain evidence="7">CBS 130266</strain>
    </source>
</reference>
<evidence type="ECO:0000256" key="1">
    <source>
        <dbReference type="ARBA" id="ARBA00004167"/>
    </source>
</evidence>
<comment type="caution">
    <text evidence="7">The sequence shown here is derived from an EMBL/GenBank/DDBJ whole genome shotgun (WGS) entry which is preliminary data.</text>
</comment>
<dbReference type="Pfam" id="PF07946">
    <property type="entry name" value="CCDC47"/>
    <property type="match status" value="1"/>
</dbReference>
<protein>
    <submittedName>
        <fullName evidence="7">DUF1682-domain-containing protein</fullName>
    </submittedName>
</protein>
<dbReference type="PANTHER" id="PTHR12883:SF0">
    <property type="entry name" value="PAT COMPLEX SUBUNIT CCDC47"/>
    <property type="match status" value="1"/>
</dbReference>
<evidence type="ECO:0000256" key="3">
    <source>
        <dbReference type="ARBA" id="ARBA00022989"/>
    </source>
</evidence>
<evidence type="ECO:0000256" key="4">
    <source>
        <dbReference type="ARBA" id="ARBA00023136"/>
    </source>
</evidence>
<organism evidence="7 8">
    <name type="scientific">Tothia fuscella</name>
    <dbReference type="NCBI Taxonomy" id="1048955"/>
    <lineage>
        <taxon>Eukaryota</taxon>
        <taxon>Fungi</taxon>
        <taxon>Dikarya</taxon>
        <taxon>Ascomycota</taxon>
        <taxon>Pezizomycotina</taxon>
        <taxon>Dothideomycetes</taxon>
        <taxon>Pleosporomycetidae</taxon>
        <taxon>Venturiales</taxon>
        <taxon>Cylindrosympodiaceae</taxon>
        <taxon>Tothia</taxon>
    </lineage>
</organism>
<dbReference type="PANTHER" id="PTHR12883">
    <property type="entry name" value="ADIPOCYTE-SPECIFIC PROTEIN 4-RELATED"/>
    <property type="match status" value="1"/>
</dbReference>
<dbReference type="AlphaFoldDB" id="A0A9P4NUG6"/>
<dbReference type="GO" id="GO:0005509">
    <property type="term" value="F:calcium ion binding"/>
    <property type="evidence" value="ECO:0007669"/>
    <property type="project" value="InterPro"/>
</dbReference>
<evidence type="ECO:0000256" key="6">
    <source>
        <dbReference type="SAM" id="Phobius"/>
    </source>
</evidence>
<evidence type="ECO:0000256" key="5">
    <source>
        <dbReference type="SAM" id="MobiDB-lite"/>
    </source>
</evidence>
<keyword evidence="8" id="KW-1185">Reference proteome</keyword>
<feature type="region of interest" description="Disordered" evidence="5">
    <location>
        <begin position="392"/>
        <end position="449"/>
    </location>
</feature>
<dbReference type="OrthoDB" id="10039147at2759"/>
<feature type="compositionally biased region" description="Basic and acidic residues" evidence="5">
    <location>
        <begin position="425"/>
        <end position="440"/>
    </location>
</feature>
<sequence>MAEILKGLFGGSKPAQTPLAAAPAGDDGFADFAGAPDPSPASIIASVSSVSPNAASSLPTSQPLISYTKWYRVWERTSISDFYNEMIIFPFIVAVVITYIWGTRKNRSKAKGWIQAHAPVLENEYASVGFGGRRSPEGAQGVGGEDYQVEDGVLKENGPTEFVTYATGRSNVAFLDIKLTLLKRYNPILLIGETVTGFFFDSMPATIERMEATAYAFDGQESKLVPASKDESRKSAGNSTYDGFVWAIVNKDMMAQLRQDRYDISLTTTKDHPKLPAWATVMSESSEVTDALLAPELIKAVNDCGDLLDALVITDQPVDRPKKLNETVPRKRITLSIRLPSSTSASAYKSSLPLFTYYLRLPDFLTSNARFRPEVTRRIRATREEEIRKIKKVDDDEKSEERKLQSDKEKKQKRDNLLKGLGSVEQKKFLEKEREKEQRRSQKKRTQKA</sequence>
<evidence type="ECO:0000256" key="2">
    <source>
        <dbReference type="ARBA" id="ARBA00022692"/>
    </source>
</evidence>
<name>A0A9P4NUG6_9PEZI</name>
<keyword evidence="4 6" id="KW-0472">Membrane</keyword>